<evidence type="ECO:0000256" key="4">
    <source>
        <dbReference type="SAM" id="MobiDB-lite"/>
    </source>
</evidence>
<dbReference type="GO" id="GO:0046872">
    <property type="term" value="F:metal ion binding"/>
    <property type="evidence" value="ECO:0007669"/>
    <property type="project" value="UniProtKB-KW"/>
</dbReference>
<keyword evidence="3" id="KW-0862">Zinc</keyword>
<name>A0AAD9SPW1_PHOAM</name>
<protein>
    <recommendedName>
        <fullName evidence="5">CENP-V/GFA domain-containing protein</fullName>
    </recommendedName>
</protein>
<dbReference type="AlphaFoldDB" id="A0AAD9SPW1"/>
<dbReference type="PANTHER" id="PTHR21310:SF54">
    <property type="entry name" value="AMINOGLYCOSIDE PHOSPHOTRANSFERASE DOMAIN-CONTAINING PROTEIN"/>
    <property type="match status" value="1"/>
</dbReference>
<sequence length="457" mass="51572">MAGKNTPISSSCHCGAITVTVPRLPEYANVCQCSICRRYGAAWGYYHVDEVKIETRPGTITKQYIWGDRDISFNFCDNCGCVCYWWPLRRPPTDGGEHQMGLNTNNMDPEVLKYAALHLTFGSFCLACLHVFNPELSSSPELTMEKASPSKIILRVLKHTSNLSHLDFRDTSIFARPGSTNLHLPSPAHVLQRHSHSPGSQHGIAVFEELALVVKFGQASHVHLDSALTMRALWKVFPNSEVPVPEAFGWRVEGTMNFIYMSIAPGKPLYDLWTTLSSAEKESICKDIGSIQNHLRRRRPESKETSIGSTSHGQVRDRFARHDALTGSSGPFATIKDFNDWVQLAALPTTPLSQREYEDPYRTLLPDNGDIYFAHGDFYLGNIMLSNLPRAAPTITGVIDWEEAGWYPSYWEYCKMALVIDKDHEVSTHGYIDSILPQRPENELIALMEYWSWRGYP</sequence>
<keyword evidence="2" id="KW-0479">Metal-binding</keyword>
<feature type="domain" description="CENP-V/GFA" evidence="5">
    <location>
        <begin position="8"/>
        <end position="115"/>
    </location>
</feature>
<dbReference type="InterPro" id="IPR002575">
    <property type="entry name" value="Aminoglycoside_PTrfase"/>
</dbReference>
<evidence type="ECO:0000256" key="3">
    <source>
        <dbReference type="ARBA" id="ARBA00022833"/>
    </source>
</evidence>
<dbReference type="SUPFAM" id="SSF51316">
    <property type="entry name" value="Mss4-like"/>
    <property type="match status" value="1"/>
</dbReference>
<dbReference type="InterPro" id="IPR011057">
    <property type="entry name" value="Mss4-like_sf"/>
</dbReference>
<comment type="similarity">
    <text evidence="1">Belongs to the Gfa family.</text>
</comment>
<dbReference type="Pfam" id="PF01636">
    <property type="entry name" value="APH"/>
    <property type="match status" value="1"/>
</dbReference>
<dbReference type="PROSITE" id="PS51891">
    <property type="entry name" value="CENP_V_GFA"/>
    <property type="match status" value="1"/>
</dbReference>
<dbReference type="InterPro" id="IPR006913">
    <property type="entry name" value="CENP-V/GFA"/>
</dbReference>
<dbReference type="Gene3D" id="2.170.150.70">
    <property type="match status" value="1"/>
</dbReference>
<dbReference type="InterPro" id="IPR011009">
    <property type="entry name" value="Kinase-like_dom_sf"/>
</dbReference>
<dbReference type="Gene3D" id="3.90.1200.10">
    <property type="match status" value="1"/>
</dbReference>
<evidence type="ECO:0000313" key="6">
    <source>
        <dbReference type="EMBL" id="KAK2611832.1"/>
    </source>
</evidence>
<dbReference type="Pfam" id="PF04828">
    <property type="entry name" value="GFA"/>
    <property type="match status" value="1"/>
</dbReference>
<evidence type="ECO:0000259" key="5">
    <source>
        <dbReference type="PROSITE" id="PS51891"/>
    </source>
</evidence>
<evidence type="ECO:0000256" key="1">
    <source>
        <dbReference type="ARBA" id="ARBA00005495"/>
    </source>
</evidence>
<dbReference type="GO" id="GO:0016846">
    <property type="term" value="F:carbon-sulfur lyase activity"/>
    <property type="evidence" value="ECO:0007669"/>
    <property type="project" value="InterPro"/>
</dbReference>
<keyword evidence="7" id="KW-1185">Reference proteome</keyword>
<proteinExistence type="inferred from homology"/>
<organism evidence="6 7">
    <name type="scientific">Phomopsis amygdali</name>
    <name type="common">Fusicoccum amygdali</name>
    <dbReference type="NCBI Taxonomy" id="1214568"/>
    <lineage>
        <taxon>Eukaryota</taxon>
        <taxon>Fungi</taxon>
        <taxon>Dikarya</taxon>
        <taxon>Ascomycota</taxon>
        <taxon>Pezizomycotina</taxon>
        <taxon>Sordariomycetes</taxon>
        <taxon>Sordariomycetidae</taxon>
        <taxon>Diaporthales</taxon>
        <taxon>Diaporthaceae</taxon>
        <taxon>Diaporthe</taxon>
    </lineage>
</organism>
<accession>A0AAD9SPW1</accession>
<comment type="caution">
    <text evidence="6">The sequence shown here is derived from an EMBL/GenBank/DDBJ whole genome shotgun (WGS) entry which is preliminary data.</text>
</comment>
<dbReference type="SUPFAM" id="SSF56112">
    <property type="entry name" value="Protein kinase-like (PK-like)"/>
    <property type="match status" value="1"/>
</dbReference>
<gene>
    <name evidence="6" type="ORF">N8I77_005154</name>
</gene>
<dbReference type="PANTHER" id="PTHR21310">
    <property type="entry name" value="AMINOGLYCOSIDE PHOSPHOTRANSFERASE-RELATED-RELATED"/>
    <property type="match status" value="1"/>
</dbReference>
<evidence type="ECO:0000256" key="2">
    <source>
        <dbReference type="ARBA" id="ARBA00022723"/>
    </source>
</evidence>
<reference evidence="6" key="1">
    <citation type="submission" date="2023-06" db="EMBL/GenBank/DDBJ databases">
        <authorList>
            <person name="Noh H."/>
        </authorList>
    </citation>
    <scope>NUCLEOTIDE SEQUENCE</scope>
    <source>
        <strain evidence="6">DUCC20226</strain>
    </source>
</reference>
<feature type="region of interest" description="Disordered" evidence="4">
    <location>
        <begin position="295"/>
        <end position="314"/>
    </location>
</feature>
<evidence type="ECO:0000313" key="7">
    <source>
        <dbReference type="Proteomes" id="UP001265746"/>
    </source>
</evidence>
<dbReference type="Proteomes" id="UP001265746">
    <property type="component" value="Unassembled WGS sequence"/>
</dbReference>
<dbReference type="InterPro" id="IPR051678">
    <property type="entry name" value="AGP_Transferase"/>
</dbReference>
<dbReference type="EMBL" id="JAUJFL010000002">
    <property type="protein sequence ID" value="KAK2611832.1"/>
    <property type="molecule type" value="Genomic_DNA"/>
</dbReference>